<evidence type="ECO:0000256" key="3">
    <source>
        <dbReference type="ARBA" id="ARBA00022692"/>
    </source>
</evidence>
<dbReference type="PANTHER" id="PTHR35007">
    <property type="entry name" value="INTEGRAL MEMBRANE PROTEIN-RELATED"/>
    <property type="match status" value="1"/>
</dbReference>
<organism evidence="8 9">
    <name type="scientific">Sulfobacillus acidophilus</name>
    <dbReference type="NCBI Taxonomy" id="53633"/>
    <lineage>
        <taxon>Bacteria</taxon>
        <taxon>Bacillati</taxon>
        <taxon>Bacillota</taxon>
        <taxon>Clostridia</taxon>
        <taxon>Eubacteriales</taxon>
        <taxon>Clostridiales Family XVII. Incertae Sedis</taxon>
        <taxon>Sulfobacillus</taxon>
    </lineage>
</organism>
<dbReference type="InterPro" id="IPR018076">
    <property type="entry name" value="T2SS_GspF_dom"/>
</dbReference>
<evidence type="ECO:0000313" key="8">
    <source>
        <dbReference type="EMBL" id="PSR23940.1"/>
    </source>
</evidence>
<feature type="transmembrane region" description="Helical" evidence="6">
    <location>
        <begin position="6"/>
        <end position="22"/>
    </location>
</feature>
<name>A0A2T2WNX6_9FIRM</name>
<evidence type="ECO:0000256" key="4">
    <source>
        <dbReference type="ARBA" id="ARBA00022989"/>
    </source>
</evidence>
<dbReference type="GO" id="GO:0005886">
    <property type="term" value="C:plasma membrane"/>
    <property type="evidence" value="ECO:0007669"/>
    <property type="project" value="UniProtKB-SubCell"/>
</dbReference>
<proteinExistence type="predicted"/>
<sequence>MALLDVSAFLVAVALFGLARWQRERRAARWQHIVTSRLAGEWTMQAAIDPDDELYAPYWNRVIWPKLTRFSVRMAKRLTPANVRRELDQKLKLAGSKQTAEAFFMMRVLIALTALLVSATLAFLLPSLSLAERCLAPLVVMIAVYLFPAIHLNTRAERRLQEIDRDLPEVFDLLSVSVEAGLAFDAALRKVVGRLSGATRDEFSRVLGDMQLGIPRAQSLAQLAQRTRSAPLRRFAGLVAQSDRTGGGIGAALKIQARDIKAYRAARARERAAALPIKILMPMVMFIFPAMFVIILGPAVVSVVRTFHL</sequence>
<evidence type="ECO:0000256" key="6">
    <source>
        <dbReference type="SAM" id="Phobius"/>
    </source>
</evidence>
<evidence type="ECO:0000256" key="2">
    <source>
        <dbReference type="ARBA" id="ARBA00022475"/>
    </source>
</evidence>
<reference evidence="8 9" key="1">
    <citation type="journal article" date="2014" name="BMC Genomics">
        <title>Comparison of environmental and isolate Sulfobacillus genomes reveals diverse carbon, sulfur, nitrogen, and hydrogen metabolisms.</title>
        <authorList>
            <person name="Justice N.B."/>
            <person name="Norman A."/>
            <person name="Brown C.T."/>
            <person name="Singh A."/>
            <person name="Thomas B.C."/>
            <person name="Banfield J.F."/>
        </authorList>
    </citation>
    <scope>NUCLEOTIDE SEQUENCE [LARGE SCALE GENOMIC DNA]</scope>
    <source>
        <strain evidence="8">AMDSBA3</strain>
    </source>
</reference>
<protein>
    <submittedName>
        <fullName evidence="8">Type II secretion system protein F</fullName>
    </submittedName>
</protein>
<keyword evidence="5 6" id="KW-0472">Membrane</keyword>
<dbReference type="AlphaFoldDB" id="A0A2T2WNX6"/>
<accession>A0A2T2WNX6</accession>
<dbReference type="Proteomes" id="UP000241848">
    <property type="component" value="Unassembled WGS sequence"/>
</dbReference>
<dbReference type="EMBL" id="PXYV01000002">
    <property type="protein sequence ID" value="PSR23940.1"/>
    <property type="molecule type" value="Genomic_DNA"/>
</dbReference>
<feature type="transmembrane region" description="Helical" evidence="6">
    <location>
        <begin position="130"/>
        <end position="150"/>
    </location>
</feature>
<keyword evidence="3 6" id="KW-0812">Transmembrane</keyword>
<evidence type="ECO:0000256" key="5">
    <source>
        <dbReference type="ARBA" id="ARBA00023136"/>
    </source>
</evidence>
<dbReference type="Pfam" id="PF00482">
    <property type="entry name" value="T2SSF"/>
    <property type="match status" value="1"/>
</dbReference>
<gene>
    <name evidence="8" type="ORF">C7B45_01255</name>
</gene>
<feature type="transmembrane region" description="Helical" evidence="6">
    <location>
        <begin position="102"/>
        <end position="124"/>
    </location>
</feature>
<comment type="caution">
    <text evidence="8">The sequence shown here is derived from an EMBL/GenBank/DDBJ whole genome shotgun (WGS) entry which is preliminary data.</text>
</comment>
<keyword evidence="2" id="KW-1003">Cell membrane</keyword>
<evidence type="ECO:0000256" key="1">
    <source>
        <dbReference type="ARBA" id="ARBA00004651"/>
    </source>
</evidence>
<evidence type="ECO:0000313" key="9">
    <source>
        <dbReference type="Proteomes" id="UP000241848"/>
    </source>
</evidence>
<feature type="domain" description="Type II secretion system protein GspF" evidence="7">
    <location>
        <begin position="172"/>
        <end position="296"/>
    </location>
</feature>
<dbReference type="PANTHER" id="PTHR35007:SF2">
    <property type="entry name" value="PILUS ASSEMBLE PROTEIN"/>
    <property type="match status" value="1"/>
</dbReference>
<evidence type="ECO:0000259" key="7">
    <source>
        <dbReference type="Pfam" id="PF00482"/>
    </source>
</evidence>
<feature type="transmembrane region" description="Helical" evidence="6">
    <location>
        <begin position="279"/>
        <end position="301"/>
    </location>
</feature>
<comment type="subcellular location">
    <subcellularLocation>
        <location evidence="1">Cell membrane</location>
        <topology evidence="1">Multi-pass membrane protein</topology>
    </subcellularLocation>
</comment>
<keyword evidence="4 6" id="KW-1133">Transmembrane helix</keyword>